<feature type="region of interest" description="Disordered" evidence="1">
    <location>
        <begin position="1"/>
        <end position="20"/>
    </location>
</feature>
<keyword evidence="2" id="KW-0812">Transmembrane</keyword>
<evidence type="ECO:0000313" key="4">
    <source>
        <dbReference type="Proteomes" id="UP001073227"/>
    </source>
</evidence>
<dbReference type="RefSeq" id="WP_267655313.1">
    <property type="nucleotide sequence ID" value="NZ_JAOVZR010000001.1"/>
</dbReference>
<dbReference type="Proteomes" id="UP001073227">
    <property type="component" value="Unassembled WGS sequence"/>
</dbReference>
<gene>
    <name evidence="3" type="ORF">OEG84_19770</name>
</gene>
<sequence>MPEHAIEKHENTPKPAEPQIYETRDIDQDNTLLPMLIGGLVAVVIGAVVVMIFV</sequence>
<accession>A0ABT3ZDK7</accession>
<keyword evidence="2" id="KW-1133">Transmembrane helix</keyword>
<comment type="caution">
    <text evidence="3">The sequence shown here is derived from an EMBL/GenBank/DDBJ whole genome shotgun (WGS) entry which is preliminary data.</text>
</comment>
<organism evidence="3 4">
    <name type="scientific">Hoeflea algicola</name>
    <dbReference type="NCBI Taxonomy" id="2983763"/>
    <lineage>
        <taxon>Bacteria</taxon>
        <taxon>Pseudomonadati</taxon>
        <taxon>Pseudomonadota</taxon>
        <taxon>Alphaproteobacteria</taxon>
        <taxon>Hyphomicrobiales</taxon>
        <taxon>Rhizobiaceae</taxon>
        <taxon>Hoeflea</taxon>
    </lineage>
</organism>
<evidence type="ECO:0000256" key="1">
    <source>
        <dbReference type="SAM" id="MobiDB-lite"/>
    </source>
</evidence>
<keyword evidence="2" id="KW-0472">Membrane</keyword>
<name>A0ABT3ZDK7_9HYPH</name>
<feature type="transmembrane region" description="Helical" evidence="2">
    <location>
        <begin position="32"/>
        <end position="53"/>
    </location>
</feature>
<feature type="compositionally biased region" description="Basic and acidic residues" evidence="1">
    <location>
        <begin position="1"/>
        <end position="12"/>
    </location>
</feature>
<reference evidence="3" key="1">
    <citation type="submission" date="2022-10" db="EMBL/GenBank/DDBJ databases">
        <title>Hoeflea sp. G2-23, isolated from marine algae.</title>
        <authorList>
            <person name="Kristyanto S."/>
            <person name="Kim J.M."/>
            <person name="Jeon C.O."/>
        </authorList>
    </citation>
    <scope>NUCLEOTIDE SEQUENCE</scope>
    <source>
        <strain evidence="3">G2-23</strain>
    </source>
</reference>
<protein>
    <submittedName>
        <fullName evidence="3">Uncharacterized protein</fullName>
    </submittedName>
</protein>
<dbReference type="EMBL" id="JAOVZR010000001">
    <property type="protein sequence ID" value="MCY0149876.1"/>
    <property type="molecule type" value="Genomic_DNA"/>
</dbReference>
<evidence type="ECO:0000313" key="3">
    <source>
        <dbReference type="EMBL" id="MCY0149876.1"/>
    </source>
</evidence>
<proteinExistence type="predicted"/>
<evidence type="ECO:0000256" key="2">
    <source>
        <dbReference type="SAM" id="Phobius"/>
    </source>
</evidence>
<keyword evidence="4" id="KW-1185">Reference proteome</keyword>